<dbReference type="AlphaFoldDB" id="A0A480AIJ9"/>
<proteinExistence type="predicted"/>
<sequence>MSNQNITTDLLVELSPEEQQLLSGGCDNYSPPRRQRVGIKQKVKNNLVFNPVINIYPSEAKSTDESDSSQTSSNGEDQN</sequence>
<gene>
    <name evidence="2" type="ORF">NIES80_15830</name>
</gene>
<evidence type="ECO:0000313" key="2">
    <source>
        <dbReference type="EMBL" id="GCL41884.1"/>
    </source>
</evidence>
<dbReference type="EMBL" id="BJCF01000013">
    <property type="protein sequence ID" value="GCL41884.1"/>
    <property type="molecule type" value="Genomic_DNA"/>
</dbReference>
<dbReference type="RefSeq" id="WP_137907558.1">
    <property type="nucleotide sequence ID" value="NZ_BJCF01000013.1"/>
</dbReference>
<dbReference type="OrthoDB" id="495679at2"/>
<dbReference type="Proteomes" id="UP000299367">
    <property type="component" value="Unassembled WGS sequence"/>
</dbReference>
<protein>
    <submittedName>
        <fullName evidence="2">Uncharacterized protein</fullName>
    </submittedName>
</protein>
<comment type="caution">
    <text evidence="2">The sequence shown here is derived from an EMBL/GenBank/DDBJ whole genome shotgun (WGS) entry which is preliminary data.</text>
</comment>
<feature type="region of interest" description="Disordered" evidence="1">
    <location>
        <begin position="56"/>
        <end position="79"/>
    </location>
</feature>
<organism evidence="2 3">
    <name type="scientific">Dolichospermum planctonicum</name>
    <dbReference type="NCBI Taxonomy" id="136072"/>
    <lineage>
        <taxon>Bacteria</taxon>
        <taxon>Bacillati</taxon>
        <taxon>Cyanobacteriota</taxon>
        <taxon>Cyanophyceae</taxon>
        <taxon>Nostocales</taxon>
        <taxon>Aphanizomenonaceae</taxon>
        <taxon>Dolichospermum</taxon>
    </lineage>
</organism>
<accession>A0A480AIJ9</accession>
<name>A0A480AIJ9_9CYAN</name>
<reference evidence="3" key="1">
    <citation type="submission" date="2019-02" db="EMBL/GenBank/DDBJ databases">
        <title>Draft genome sequence of Dolichospermum planctonicum NIES-80.</title>
        <authorList>
            <person name="Yamaguchi H."/>
            <person name="Suzuki S."/>
            <person name="Kawachi M."/>
        </authorList>
    </citation>
    <scope>NUCLEOTIDE SEQUENCE [LARGE SCALE GENOMIC DNA]</scope>
    <source>
        <strain evidence="3">NIES-80</strain>
    </source>
</reference>
<evidence type="ECO:0000313" key="3">
    <source>
        <dbReference type="Proteomes" id="UP000299367"/>
    </source>
</evidence>
<evidence type="ECO:0000256" key="1">
    <source>
        <dbReference type="SAM" id="MobiDB-lite"/>
    </source>
</evidence>